<dbReference type="OrthoDB" id="312664at2157"/>
<dbReference type="Proteomes" id="UP000183769">
    <property type="component" value="Unassembled WGS sequence"/>
</dbReference>
<protein>
    <submittedName>
        <fullName evidence="1">Uncharacterized protein</fullName>
    </submittedName>
</protein>
<dbReference type="InterPro" id="IPR045396">
    <property type="entry name" value="DUF6517"/>
</dbReference>
<evidence type="ECO:0000313" key="1">
    <source>
        <dbReference type="EMBL" id="SFP27053.1"/>
    </source>
</evidence>
<dbReference type="Pfam" id="PF20127">
    <property type="entry name" value="DUF6517"/>
    <property type="match status" value="1"/>
</dbReference>
<dbReference type="AlphaFoldDB" id="A0A1I5NZ49"/>
<accession>A0A1I5NZ49</accession>
<gene>
    <name evidence="1" type="ORF">SAMN05216277_102266</name>
</gene>
<keyword evidence="2" id="KW-1185">Reference proteome</keyword>
<proteinExistence type="predicted"/>
<dbReference type="RefSeq" id="WP_074875862.1">
    <property type="nucleotide sequence ID" value="NZ_FOXI01000002.1"/>
</dbReference>
<name>A0A1I5NZ49_9EURY</name>
<dbReference type="EMBL" id="FOXI01000002">
    <property type="protein sequence ID" value="SFP27053.1"/>
    <property type="molecule type" value="Genomic_DNA"/>
</dbReference>
<sequence>MLRRLFTLALVGGLLFAAVGGGWLVAGGPMRGTAEAPLTVDAGTAAEHGFGEPSVERVQFQERLRVAGVEKGFDLSAYVMTTTHEGTGAAVVTVSLPGWTIGGVSLNPLTYAPLKQAVTRVLPYLPTETPEVTWAGETTVELAGEDVTAGEYEVEGDAPRLVVARETMGGDTVFAVGVYSAERSGSRDAVDALFAALDHG</sequence>
<organism evidence="1 2">
    <name type="scientific">Halolamina pelagica</name>
    <dbReference type="NCBI Taxonomy" id="699431"/>
    <lineage>
        <taxon>Archaea</taxon>
        <taxon>Methanobacteriati</taxon>
        <taxon>Methanobacteriota</taxon>
        <taxon>Stenosarchaea group</taxon>
        <taxon>Halobacteria</taxon>
        <taxon>Halobacteriales</taxon>
        <taxon>Haloferacaceae</taxon>
    </lineage>
</organism>
<reference evidence="2" key="1">
    <citation type="submission" date="2016-10" db="EMBL/GenBank/DDBJ databases">
        <authorList>
            <person name="Varghese N."/>
            <person name="Submissions S."/>
        </authorList>
    </citation>
    <scope>NUCLEOTIDE SEQUENCE [LARGE SCALE GENOMIC DNA]</scope>
    <source>
        <strain evidence="2">CGMCC 1.10329</strain>
    </source>
</reference>
<evidence type="ECO:0000313" key="2">
    <source>
        <dbReference type="Proteomes" id="UP000183769"/>
    </source>
</evidence>